<organism evidence="2 3">
    <name type="scientific">Trifolium medium</name>
    <dbReference type="NCBI Taxonomy" id="97028"/>
    <lineage>
        <taxon>Eukaryota</taxon>
        <taxon>Viridiplantae</taxon>
        <taxon>Streptophyta</taxon>
        <taxon>Embryophyta</taxon>
        <taxon>Tracheophyta</taxon>
        <taxon>Spermatophyta</taxon>
        <taxon>Magnoliopsida</taxon>
        <taxon>eudicotyledons</taxon>
        <taxon>Gunneridae</taxon>
        <taxon>Pentapetalae</taxon>
        <taxon>rosids</taxon>
        <taxon>fabids</taxon>
        <taxon>Fabales</taxon>
        <taxon>Fabaceae</taxon>
        <taxon>Papilionoideae</taxon>
        <taxon>50 kb inversion clade</taxon>
        <taxon>NPAAA clade</taxon>
        <taxon>Hologalegina</taxon>
        <taxon>IRL clade</taxon>
        <taxon>Trifolieae</taxon>
        <taxon>Trifolium</taxon>
    </lineage>
</organism>
<dbReference type="EMBL" id="LXQA010385420">
    <property type="protein sequence ID" value="MCI48343.1"/>
    <property type="molecule type" value="Genomic_DNA"/>
</dbReference>
<evidence type="ECO:0000313" key="3">
    <source>
        <dbReference type="Proteomes" id="UP000265520"/>
    </source>
</evidence>
<protein>
    <submittedName>
        <fullName evidence="2">Uncharacterized protein</fullName>
    </submittedName>
</protein>
<accession>A0A392SHG4</accession>
<dbReference type="AlphaFoldDB" id="A0A392SHG4"/>
<feature type="non-terminal residue" evidence="2">
    <location>
        <position position="55"/>
    </location>
</feature>
<comment type="caution">
    <text evidence="2">The sequence shown here is derived from an EMBL/GenBank/DDBJ whole genome shotgun (WGS) entry which is preliminary data.</text>
</comment>
<feature type="region of interest" description="Disordered" evidence="1">
    <location>
        <begin position="1"/>
        <end position="28"/>
    </location>
</feature>
<keyword evidence="3" id="KW-1185">Reference proteome</keyword>
<dbReference type="Proteomes" id="UP000265520">
    <property type="component" value="Unassembled WGS sequence"/>
</dbReference>
<evidence type="ECO:0000313" key="2">
    <source>
        <dbReference type="EMBL" id="MCI48343.1"/>
    </source>
</evidence>
<name>A0A392SHG4_9FABA</name>
<sequence>MDHVIDRGKRGYVSATKPGRDGGSWKSWGSGIIDGRNTTVMYCRSWDRGQLAPDI</sequence>
<reference evidence="2 3" key="1">
    <citation type="journal article" date="2018" name="Front. Plant Sci.">
        <title>Red Clover (Trifolium pratense) and Zigzag Clover (T. medium) - A Picture of Genomic Similarities and Differences.</title>
        <authorList>
            <person name="Dluhosova J."/>
            <person name="Istvanek J."/>
            <person name="Nedelnik J."/>
            <person name="Repkova J."/>
        </authorList>
    </citation>
    <scope>NUCLEOTIDE SEQUENCE [LARGE SCALE GENOMIC DNA]</scope>
    <source>
        <strain evidence="3">cv. 10/8</strain>
        <tissue evidence="2">Leaf</tissue>
    </source>
</reference>
<evidence type="ECO:0000256" key="1">
    <source>
        <dbReference type="SAM" id="MobiDB-lite"/>
    </source>
</evidence>
<proteinExistence type="predicted"/>